<evidence type="ECO:0000313" key="5">
    <source>
        <dbReference type="Proteomes" id="UP000192478"/>
    </source>
</evidence>
<dbReference type="Proteomes" id="UP000192478">
    <property type="component" value="Chromosome"/>
</dbReference>
<sequence length="261" mass="30019">MKLSEKFSDGRNYINKTLWIILIPILLDVFTLLTYQYIYQVAYVPIRQLFTWKIGIISTPPSVRFILEDFPSVILQYNHSGFTGIINELSLFNVFLAITLLLVISFIQSGYLSVLSSISHKNVGVKDFFVGGNRFWFKFFLFQTFLMYPFLLMFIKRGFVYLAIVNTVFFYVKYSIVLDEGSIRENFSKGVAFFWDNIDLSIKMAFYFGFVFSLLSIVIYLMAGLGLLGIIIAIVLTAYFGAAINKSVLEIYRDTKEKATG</sequence>
<feature type="transmembrane region" description="Helical" evidence="1">
    <location>
        <begin position="227"/>
        <end position="244"/>
    </location>
</feature>
<evidence type="ECO:0000313" key="2">
    <source>
        <dbReference type="EMBL" id="AOY77729.1"/>
    </source>
</evidence>
<dbReference type="RefSeq" id="WP_070971759.1">
    <property type="nucleotide sequence ID" value="NZ_CP017603.1"/>
</dbReference>
<reference evidence="2 4" key="1">
    <citation type="submission" date="2016-10" db="EMBL/GenBank/DDBJ databases">
        <title>Complete Genome Sequence of Acetogen Clostridium formicoaceticum ATCC 27076.</title>
        <authorList>
            <person name="Bao T."/>
            <person name="Cheng C."/>
            <person name="Zhao J."/>
            <person name="Yang S.-T."/>
            <person name="Wang J."/>
            <person name="Wang M."/>
        </authorList>
    </citation>
    <scope>NUCLEOTIDE SEQUENCE [LARGE SCALE GENOMIC DNA]</scope>
    <source>
        <strain evidence="2 4">ATCC 27076</strain>
    </source>
</reference>
<name>A0AAC9RN82_9CLOT</name>
<gene>
    <name evidence="2" type="ORF">BJL90_18825</name>
    <name evidence="3" type="ORF">CLFO_27240</name>
</gene>
<dbReference type="EMBL" id="CP020559">
    <property type="protein sequence ID" value="ARE88323.1"/>
    <property type="molecule type" value="Genomic_DNA"/>
</dbReference>
<protein>
    <submittedName>
        <fullName evidence="3">Uncharacterized protein</fullName>
    </submittedName>
</protein>
<feature type="transmembrane region" description="Helical" evidence="1">
    <location>
        <begin position="135"/>
        <end position="155"/>
    </location>
</feature>
<accession>A0AAC9RN82</accession>
<feature type="transmembrane region" description="Helical" evidence="1">
    <location>
        <begin position="91"/>
        <end position="114"/>
    </location>
</feature>
<keyword evidence="1" id="KW-0812">Transmembrane</keyword>
<keyword evidence="1" id="KW-0472">Membrane</keyword>
<dbReference type="Proteomes" id="UP000177894">
    <property type="component" value="Chromosome"/>
</dbReference>
<feature type="transmembrane region" description="Helical" evidence="1">
    <location>
        <begin position="200"/>
        <end position="221"/>
    </location>
</feature>
<dbReference type="AlphaFoldDB" id="A0AAC9RN82"/>
<keyword evidence="4" id="KW-1185">Reference proteome</keyword>
<dbReference type="EMBL" id="CP017603">
    <property type="protein sequence ID" value="AOY77729.1"/>
    <property type="molecule type" value="Genomic_DNA"/>
</dbReference>
<evidence type="ECO:0000313" key="3">
    <source>
        <dbReference type="EMBL" id="ARE88323.1"/>
    </source>
</evidence>
<proteinExistence type="predicted"/>
<evidence type="ECO:0000256" key="1">
    <source>
        <dbReference type="SAM" id="Phobius"/>
    </source>
</evidence>
<reference evidence="3 5" key="2">
    <citation type="submission" date="2017-03" db="EMBL/GenBank/DDBJ databases">
        <title>Complete sequence of Clostridium formicaceticum DSM 92.</title>
        <authorList>
            <person name="Poehlein A."/>
            <person name="Karl M."/>
            <person name="Bengelsdorf F.R."/>
            <person name="Duerre P."/>
            <person name="Daniel R."/>
        </authorList>
    </citation>
    <scope>NUCLEOTIDE SEQUENCE [LARGE SCALE GENOMIC DNA]</scope>
    <source>
        <strain evidence="3 5">DSM 92</strain>
    </source>
</reference>
<dbReference type="KEGG" id="cfm:BJL90_18825"/>
<organism evidence="3 5">
    <name type="scientific">Clostridium formicaceticum</name>
    <dbReference type="NCBI Taxonomy" id="1497"/>
    <lineage>
        <taxon>Bacteria</taxon>
        <taxon>Bacillati</taxon>
        <taxon>Bacillota</taxon>
        <taxon>Clostridia</taxon>
        <taxon>Eubacteriales</taxon>
        <taxon>Clostridiaceae</taxon>
        <taxon>Clostridium</taxon>
    </lineage>
</organism>
<keyword evidence="1" id="KW-1133">Transmembrane helix</keyword>
<feature type="transmembrane region" description="Helical" evidence="1">
    <location>
        <begin position="161"/>
        <end position="179"/>
    </location>
</feature>
<feature type="transmembrane region" description="Helical" evidence="1">
    <location>
        <begin position="20"/>
        <end position="39"/>
    </location>
</feature>
<evidence type="ECO:0000313" key="4">
    <source>
        <dbReference type="Proteomes" id="UP000177894"/>
    </source>
</evidence>